<dbReference type="PANTHER" id="PTHR21555:SF0">
    <property type="entry name" value="SPECIFICALLY ANDROGEN-REGULATED GENE PROTEIN"/>
    <property type="match status" value="1"/>
</dbReference>
<feature type="region of interest" description="Disordered" evidence="1">
    <location>
        <begin position="234"/>
        <end position="587"/>
    </location>
</feature>
<feature type="compositionally biased region" description="Polar residues" evidence="1">
    <location>
        <begin position="318"/>
        <end position="327"/>
    </location>
</feature>
<accession>A0A6I8N185</accession>
<reference evidence="2 3" key="1">
    <citation type="journal article" date="2008" name="Nature">
        <title>Genome analysis of the platypus reveals unique signatures of evolution.</title>
        <authorList>
            <person name="Warren W.C."/>
            <person name="Hillier L.W."/>
            <person name="Marshall Graves J.A."/>
            <person name="Birney E."/>
            <person name="Ponting C.P."/>
            <person name="Grutzner F."/>
            <person name="Belov K."/>
            <person name="Miller W."/>
            <person name="Clarke L."/>
            <person name="Chinwalla A.T."/>
            <person name="Yang S.P."/>
            <person name="Heger A."/>
            <person name="Locke D.P."/>
            <person name="Miethke P."/>
            <person name="Waters P.D."/>
            <person name="Veyrunes F."/>
            <person name="Fulton L."/>
            <person name="Fulton B."/>
            <person name="Graves T."/>
            <person name="Wallis J."/>
            <person name="Puente X.S."/>
            <person name="Lopez-Otin C."/>
            <person name="Ordonez G.R."/>
            <person name="Eichler E.E."/>
            <person name="Chen L."/>
            <person name="Cheng Z."/>
            <person name="Deakin J.E."/>
            <person name="Alsop A."/>
            <person name="Thompson K."/>
            <person name="Kirby P."/>
            <person name="Papenfuss A.T."/>
            <person name="Wakefield M.J."/>
            <person name="Olender T."/>
            <person name="Lancet D."/>
            <person name="Huttley G.A."/>
            <person name="Smit A.F."/>
            <person name="Pask A."/>
            <person name="Temple-Smith P."/>
            <person name="Batzer M.A."/>
            <person name="Walker J.A."/>
            <person name="Konkel M.K."/>
            <person name="Harris R.S."/>
            <person name="Whittington C.M."/>
            <person name="Wong E.S."/>
            <person name="Gemmell N.J."/>
            <person name="Buschiazzo E."/>
            <person name="Vargas Jentzsch I.M."/>
            <person name="Merkel A."/>
            <person name="Schmitz J."/>
            <person name="Zemann A."/>
            <person name="Churakov G."/>
            <person name="Kriegs J.O."/>
            <person name="Brosius J."/>
            <person name="Murchison E.P."/>
            <person name="Sachidanandam R."/>
            <person name="Smith C."/>
            <person name="Hannon G.J."/>
            <person name="Tsend-Ayush E."/>
            <person name="McMillan D."/>
            <person name="Attenborough R."/>
            <person name="Rens W."/>
            <person name="Ferguson-Smith M."/>
            <person name="Lefevre C.M."/>
            <person name="Sharp J.A."/>
            <person name="Nicholas K.R."/>
            <person name="Ray D.A."/>
            <person name="Kube M."/>
            <person name="Reinhardt R."/>
            <person name="Pringle T.H."/>
            <person name="Taylor J."/>
            <person name="Jones R.C."/>
            <person name="Nixon B."/>
            <person name="Dacheux J.L."/>
            <person name="Niwa H."/>
            <person name="Sekita Y."/>
            <person name="Huang X."/>
            <person name="Stark A."/>
            <person name="Kheradpour P."/>
            <person name="Kellis M."/>
            <person name="Flicek P."/>
            <person name="Chen Y."/>
            <person name="Webber C."/>
            <person name="Hardison R."/>
            <person name="Nelson J."/>
            <person name="Hallsworth-Pepin K."/>
            <person name="Delehaunty K."/>
            <person name="Markovic C."/>
            <person name="Minx P."/>
            <person name="Feng Y."/>
            <person name="Kremitzki C."/>
            <person name="Mitreva M."/>
            <person name="Glasscock J."/>
            <person name="Wylie T."/>
            <person name="Wohldmann P."/>
            <person name="Thiru P."/>
            <person name="Nhan M.N."/>
            <person name="Pohl C.S."/>
            <person name="Smith S.M."/>
            <person name="Hou S."/>
            <person name="Nefedov M."/>
            <person name="de Jong P.J."/>
            <person name="Renfree M.B."/>
            <person name="Mardis E.R."/>
            <person name="Wilson R.K."/>
        </authorList>
    </citation>
    <scope>NUCLEOTIDE SEQUENCE [LARGE SCALE GENOMIC DNA]</scope>
    <source>
        <strain evidence="2 3">Glennie</strain>
    </source>
</reference>
<reference evidence="2" key="3">
    <citation type="submission" date="2025-09" db="UniProtKB">
        <authorList>
            <consortium name="Ensembl"/>
        </authorList>
    </citation>
    <scope>IDENTIFICATION</scope>
    <source>
        <strain evidence="2">Glennie</strain>
    </source>
</reference>
<feature type="compositionally biased region" description="Pro residues" evidence="1">
    <location>
        <begin position="539"/>
        <end position="548"/>
    </location>
</feature>
<gene>
    <name evidence="2" type="primary">C7H1orf116</name>
</gene>
<dbReference type="PANTHER" id="PTHR21555">
    <property type="entry name" value="SPECIFICALLY ANDROGEN-REGULATED GENE PROTEIN"/>
    <property type="match status" value="1"/>
</dbReference>
<feature type="compositionally biased region" description="Pro residues" evidence="1">
    <location>
        <begin position="465"/>
        <end position="476"/>
    </location>
</feature>
<sequence>MPEKELWPAGPGTDPVTRVGSRDSMTSADSTHSGFSDGSYDFLSAEEKECLLFLEETIGSLDRETDSGLSTDESEQALTPRTGRPQPVGLLTPQGHLEGSIQGPRQKSSFQPSSLQPPELKSGSHSLPRNIHISRVQLASESSSPKPQSSVTGPPPAVPRGSLLGPPESQGVNRSHPAVPESPSELDLVVIPPPEAFRDPHLEQESLLAGLLREGDQRAGRGRTEVKAQENLVQWPQNPPARREEAISQLMSHRTRQGDPEGTPGLLLPPPGFSSETMGPGNSPSEQEGDLRPHPGPPTAPKPRKLPPNIILKASRGSFHNNPQNWLSHRPEVSHGDPVPERSSPAHLALQEQRRARREALEKLGLPQDQDSEPNLHWTKPNSSPLAQPPTSAPAAVSPSPLARDPSPTPPVPRPPAPSAPPARSPSPTPPVARLPAPSAPLARAPSPTPPVTLPPAPTARASTPVPPLTQPPAPTGPLAWAPIQTPPVAQPPAPTAPLARAPSPSPHLVQPPTPALIQAASPPSARAPAPGLTQTPAPARPPAPASAPVPIHQDARVENPPSRPKPDQSLALAEGSIPGLRQLNFKSNTLERSGVGLSSYLSAEKDVGPKTSSSLGKVSFLEKISPSILRNTRPRPASLGTGSDFAGIQVGKMADVEQERNEKRLSYPLQSRSKLPRPPCVSVKITPKGATDEHRREALKKLGLLKE</sequence>
<evidence type="ECO:0008006" key="4">
    <source>
        <dbReference type="Google" id="ProtNLM"/>
    </source>
</evidence>
<dbReference type="GeneID" id="100077558"/>
<name>A0A6I8N185_ORNAN</name>
<dbReference type="Bgee" id="ENSOANG00000037320">
    <property type="expression patterns" value="Expressed in adult mammalian kidney and 5 other cell types or tissues"/>
</dbReference>
<feature type="compositionally biased region" description="Low complexity" evidence="1">
    <location>
        <begin position="520"/>
        <end position="531"/>
    </location>
</feature>
<organism evidence="2 3">
    <name type="scientific">Ornithorhynchus anatinus</name>
    <name type="common">Duckbill platypus</name>
    <dbReference type="NCBI Taxonomy" id="9258"/>
    <lineage>
        <taxon>Eukaryota</taxon>
        <taxon>Metazoa</taxon>
        <taxon>Chordata</taxon>
        <taxon>Craniata</taxon>
        <taxon>Vertebrata</taxon>
        <taxon>Euteleostomi</taxon>
        <taxon>Mammalia</taxon>
        <taxon>Monotremata</taxon>
        <taxon>Ornithorhynchidae</taxon>
        <taxon>Ornithorhynchus</taxon>
    </lineage>
</organism>
<feature type="compositionally biased region" description="Basic and acidic residues" evidence="1">
    <location>
        <begin position="352"/>
        <end position="362"/>
    </location>
</feature>
<dbReference type="OrthoDB" id="9898538at2759"/>
<feature type="compositionally biased region" description="Pro residues" evidence="1">
    <location>
        <begin position="407"/>
        <end position="433"/>
    </location>
</feature>
<feature type="region of interest" description="Disordered" evidence="1">
    <location>
        <begin position="1"/>
        <end position="40"/>
    </location>
</feature>
<feature type="compositionally biased region" description="Polar residues" evidence="1">
    <location>
        <begin position="103"/>
        <end position="116"/>
    </location>
</feature>
<evidence type="ECO:0000256" key="1">
    <source>
        <dbReference type="SAM" id="MobiDB-lite"/>
    </source>
</evidence>
<dbReference type="FunCoup" id="A0A6I8N185">
    <property type="interactions" value="255"/>
</dbReference>
<protein>
    <recommendedName>
        <fullName evidence="4">Specifically androgen-regulated gene protein</fullName>
    </recommendedName>
</protein>
<feature type="compositionally biased region" description="Low complexity" evidence="1">
    <location>
        <begin position="393"/>
        <end position="403"/>
    </location>
</feature>
<dbReference type="GO" id="GO:0005737">
    <property type="term" value="C:cytoplasm"/>
    <property type="evidence" value="ECO:0000318"/>
    <property type="project" value="GO_Central"/>
</dbReference>
<dbReference type="InParanoid" id="A0A6I8N185"/>
<feature type="compositionally biased region" description="Basic and acidic residues" evidence="1">
    <location>
        <begin position="655"/>
        <end position="666"/>
    </location>
</feature>
<feature type="compositionally biased region" description="Pro residues" evidence="1">
    <location>
        <begin position="447"/>
        <end position="458"/>
    </location>
</feature>
<feature type="compositionally biased region" description="Polar residues" evidence="1">
    <location>
        <begin position="274"/>
        <end position="286"/>
    </location>
</feature>
<feature type="compositionally biased region" description="Low complexity" evidence="1">
    <location>
        <begin position="140"/>
        <end position="150"/>
    </location>
</feature>
<dbReference type="GeneTree" id="ENSGT00390000017874"/>
<evidence type="ECO:0000313" key="2">
    <source>
        <dbReference type="Ensembl" id="ENSOANP00000034712.1"/>
    </source>
</evidence>
<evidence type="ECO:0000313" key="3">
    <source>
        <dbReference type="Proteomes" id="UP000002279"/>
    </source>
</evidence>
<dbReference type="RefSeq" id="XP_028924126.1">
    <property type="nucleotide sequence ID" value="XM_029068293.2"/>
</dbReference>
<feature type="region of interest" description="Disordered" evidence="1">
    <location>
        <begin position="626"/>
        <end position="695"/>
    </location>
</feature>
<dbReference type="OMA" id="HSEPQSW"/>
<feature type="compositionally biased region" description="Low complexity" evidence="1">
    <location>
        <begin position="434"/>
        <end position="446"/>
    </location>
</feature>
<dbReference type="Proteomes" id="UP000002279">
    <property type="component" value="Chromosome 7"/>
</dbReference>
<feature type="compositionally biased region" description="Basic and acidic residues" evidence="1">
    <location>
        <begin position="329"/>
        <end position="340"/>
    </location>
</feature>
<dbReference type="PRINTS" id="PR01217">
    <property type="entry name" value="PRICHEXTENSN"/>
</dbReference>
<dbReference type="KEGG" id="oaa:100077558"/>
<feature type="compositionally biased region" description="Polar residues" evidence="1">
    <location>
        <begin position="23"/>
        <end position="36"/>
    </location>
</feature>
<keyword evidence="3" id="KW-1185">Reference proteome</keyword>
<feature type="compositionally biased region" description="Pro residues" evidence="1">
    <location>
        <begin position="485"/>
        <end position="496"/>
    </location>
</feature>
<dbReference type="Pfam" id="PF15385">
    <property type="entry name" value="SARG"/>
    <property type="match status" value="2"/>
</dbReference>
<feature type="compositionally biased region" description="Polar residues" evidence="1">
    <location>
        <begin position="67"/>
        <end position="79"/>
    </location>
</feature>
<dbReference type="AlphaFoldDB" id="A0A6I8N185"/>
<feature type="region of interest" description="Disordered" evidence="1">
    <location>
        <begin position="61"/>
        <end position="185"/>
    </location>
</feature>
<dbReference type="CTD" id="609248"/>
<reference evidence="2" key="2">
    <citation type="submission" date="2025-08" db="UniProtKB">
        <authorList>
            <consortium name="Ensembl"/>
        </authorList>
    </citation>
    <scope>IDENTIFICATION</scope>
    <source>
        <strain evidence="2">Glennie</strain>
    </source>
</reference>
<feature type="compositionally biased region" description="Pro residues" evidence="1">
    <location>
        <begin position="504"/>
        <end position="515"/>
    </location>
</feature>
<dbReference type="InterPro" id="IPR026152">
    <property type="entry name" value="SARG"/>
</dbReference>
<dbReference type="Ensembl" id="ENSOANT00000071901.1">
    <property type="protein sequence ID" value="ENSOANP00000034712.1"/>
    <property type="gene ID" value="ENSOANG00000037320.1"/>
</dbReference>
<proteinExistence type="predicted"/>